<accession>A0ABP8Z3A9</accession>
<protein>
    <submittedName>
        <fullName evidence="1">YdeI/OmpD-associated family protein</fullName>
    </submittedName>
</protein>
<reference evidence="2" key="1">
    <citation type="journal article" date="2019" name="Int. J. Syst. Evol. Microbiol.">
        <title>The Global Catalogue of Microorganisms (GCM) 10K type strain sequencing project: providing services to taxonomists for standard genome sequencing and annotation.</title>
        <authorList>
            <consortium name="The Broad Institute Genomics Platform"/>
            <consortium name="The Broad Institute Genome Sequencing Center for Infectious Disease"/>
            <person name="Wu L."/>
            <person name="Ma J."/>
        </authorList>
    </citation>
    <scope>NUCLEOTIDE SEQUENCE [LARGE SCALE GENOMIC DNA]</scope>
    <source>
        <strain evidence="2">JCM 18077</strain>
    </source>
</reference>
<organism evidence="1 2">
    <name type="scientific">Gordonia alkaliphila</name>
    <dbReference type="NCBI Taxonomy" id="1053547"/>
    <lineage>
        <taxon>Bacteria</taxon>
        <taxon>Bacillati</taxon>
        <taxon>Actinomycetota</taxon>
        <taxon>Actinomycetes</taxon>
        <taxon>Mycobacteriales</taxon>
        <taxon>Gordoniaceae</taxon>
        <taxon>Gordonia</taxon>
    </lineage>
</organism>
<sequence>MTEEFEGAPVVHDDPAGAWRAWLADHHATAASVWLVIPRDRRQGYVDAVCEALCFGWVDSVTKPRDEQTRYQRFSPRRPGSTWVKSNRERVAVLIEQGRMADAGMRVVEEAKAAGTWDLFAEVEEGIVPDDVQAALDAVPAAAVGFAAFPPSARLQILIWILRAKRPETRAQRIAVTVEKAARGERSQ</sequence>
<comment type="caution">
    <text evidence="1">The sequence shown here is derived from an EMBL/GenBank/DDBJ whole genome shotgun (WGS) entry which is preliminary data.</text>
</comment>
<dbReference type="RefSeq" id="WP_345312872.1">
    <property type="nucleotide sequence ID" value="NZ_BAABIE010000005.1"/>
</dbReference>
<dbReference type="EMBL" id="BAABIE010000005">
    <property type="protein sequence ID" value="GAA4745440.1"/>
    <property type="molecule type" value="Genomic_DNA"/>
</dbReference>
<evidence type="ECO:0000313" key="2">
    <source>
        <dbReference type="Proteomes" id="UP001500822"/>
    </source>
</evidence>
<gene>
    <name evidence="1" type="ORF">GCM10023217_13140</name>
</gene>
<proteinExistence type="predicted"/>
<evidence type="ECO:0000313" key="1">
    <source>
        <dbReference type="EMBL" id="GAA4745440.1"/>
    </source>
</evidence>
<dbReference type="Pfam" id="PF13376">
    <property type="entry name" value="OmdA"/>
    <property type="match status" value="1"/>
</dbReference>
<keyword evidence="2" id="KW-1185">Reference proteome</keyword>
<name>A0ABP8Z3A9_9ACTN</name>
<dbReference type="Proteomes" id="UP001500822">
    <property type="component" value="Unassembled WGS sequence"/>
</dbReference>